<dbReference type="SUPFAM" id="SSF56059">
    <property type="entry name" value="Glutathione synthetase ATP-binding domain-like"/>
    <property type="match status" value="1"/>
</dbReference>
<keyword evidence="3 4" id="KW-0067">ATP-binding</keyword>
<dbReference type="InterPro" id="IPR054350">
    <property type="entry name" value="PurT/PurK_preATP-grasp"/>
</dbReference>
<dbReference type="SUPFAM" id="SSF52440">
    <property type="entry name" value="PreATP-grasp domain"/>
    <property type="match status" value="1"/>
</dbReference>
<keyword evidence="1 4" id="KW-0547">Nucleotide-binding</keyword>
<dbReference type="HAMAP" id="MF_01928">
    <property type="entry name" value="PurK"/>
    <property type="match status" value="1"/>
</dbReference>
<accession>A0ABS2NSS8</accession>
<sequence length="389" mass="43218">MNQDISQIKVGIVGGGQLGKMMVLEGKKMGIYFVVLDPNADCPAASIVDELIVGDFYDPLKIKKLAEKCDVITYEFEHINAEVLIDLQKSGHKIYPSPHTLMKIQDKAYQKQFLQSNDIPVANFEVIDSLDDLNRAVETFGVPLLLKSCRGGYDGKGNYLIKSHDEIEEAYKALGEGVWKLMVEEFVPFTKEISVVVGRGISGDLEVFPLCENLHENNILKMTIFPARVNDIVATKAKELAFKTMEVLEGVGVFCIEMFVTEEEDVLVNEIAPRTHNSGHYTIEGCSISQFGQHIRSILELPLGKVQLNRAGVMINILGEANYRGKAKLVGAKEALALPQVFLHYYGKITTSPYRKVGHVTILGDTIDEAFERAEIVKNTIKVIGEEVI</sequence>
<dbReference type="Pfam" id="PF22660">
    <property type="entry name" value="RS_preATP-grasp-like"/>
    <property type="match status" value="1"/>
</dbReference>
<dbReference type="PROSITE" id="PS50975">
    <property type="entry name" value="ATP_GRASP"/>
    <property type="match status" value="1"/>
</dbReference>
<dbReference type="SUPFAM" id="SSF51246">
    <property type="entry name" value="Rudiment single hybrid motif"/>
    <property type="match status" value="1"/>
</dbReference>
<dbReference type="InterPro" id="IPR003135">
    <property type="entry name" value="ATP-grasp_carboxylate-amine"/>
</dbReference>
<feature type="domain" description="ATP-grasp" evidence="6">
    <location>
        <begin position="111"/>
        <end position="299"/>
    </location>
</feature>
<dbReference type="InterPro" id="IPR011054">
    <property type="entry name" value="Rudment_hybrid_motif"/>
</dbReference>
<dbReference type="InterPro" id="IPR040686">
    <property type="entry name" value="PurK_C"/>
</dbReference>
<evidence type="ECO:0000256" key="3">
    <source>
        <dbReference type="ARBA" id="ARBA00022840"/>
    </source>
</evidence>
<dbReference type="InterPro" id="IPR016185">
    <property type="entry name" value="PreATP-grasp_dom_sf"/>
</dbReference>
<organism evidence="7 8">
    <name type="scientific">Alkaliphilus hydrothermalis</name>
    <dbReference type="NCBI Taxonomy" id="1482730"/>
    <lineage>
        <taxon>Bacteria</taxon>
        <taxon>Bacillati</taxon>
        <taxon>Bacillota</taxon>
        <taxon>Clostridia</taxon>
        <taxon>Peptostreptococcales</taxon>
        <taxon>Natronincolaceae</taxon>
        <taxon>Alkaliphilus</taxon>
    </lineage>
</organism>
<comment type="subunit">
    <text evidence="4 5">Homodimer.</text>
</comment>
<keyword evidence="4 5" id="KW-0436">Ligase</keyword>
<feature type="binding site" evidence="4">
    <location>
        <position position="215"/>
    </location>
    <ligand>
        <name>ATP</name>
        <dbReference type="ChEBI" id="CHEBI:30616"/>
    </ligand>
</feature>
<evidence type="ECO:0000313" key="8">
    <source>
        <dbReference type="Proteomes" id="UP001314796"/>
    </source>
</evidence>
<comment type="pathway">
    <text evidence="4 5">Purine metabolism; IMP biosynthesis via de novo pathway; 5-amino-1-(5-phospho-D-ribosyl)imidazole-4-carboxylate from 5-amino-1-(5-phospho-D-ribosyl)imidazole (N5-CAIR route): step 1/2.</text>
</comment>
<dbReference type="Gene3D" id="3.30.470.20">
    <property type="entry name" value="ATP-grasp fold, B domain"/>
    <property type="match status" value="1"/>
</dbReference>
<dbReference type="Pfam" id="PF02222">
    <property type="entry name" value="ATP-grasp"/>
    <property type="match status" value="1"/>
</dbReference>
<feature type="binding site" evidence="4">
    <location>
        <begin position="184"/>
        <end position="187"/>
    </location>
    <ligand>
        <name>ATP</name>
        <dbReference type="ChEBI" id="CHEBI:30616"/>
    </ligand>
</feature>
<dbReference type="NCBIfam" id="NF004679">
    <property type="entry name" value="PRK06019.1-5"/>
    <property type="match status" value="1"/>
</dbReference>
<dbReference type="PANTHER" id="PTHR11609">
    <property type="entry name" value="PURINE BIOSYNTHESIS PROTEIN 6/7, PUR6/7"/>
    <property type="match status" value="1"/>
</dbReference>
<evidence type="ECO:0000256" key="2">
    <source>
        <dbReference type="ARBA" id="ARBA00022755"/>
    </source>
</evidence>
<evidence type="ECO:0000256" key="5">
    <source>
        <dbReference type="RuleBase" id="RU361200"/>
    </source>
</evidence>
<feature type="binding site" evidence="4">
    <location>
        <position position="147"/>
    </location>
    <ligand>
        <name>ATP</name>
        <dbReference type="ChEBI" id="CHEBI:30616"/>
    </ligand>
</feature>
<dbReference type="NCBIfam" id="NF004675">
    <property type="entry name" value="PRK06019.1-1"/>
    <property type="match status" value="1"/>
</dbReference>
<comment type="caution">
    <text evidence="7">The sequence shown here is derived from an EMBL/GenBank/DDBJ whole genome shotgun (WGS) entry which is preliminary data.</text>
</comment>
<dbReference type="Gene3D" id="3.40.50.20">
    <property type="match status" value="1"/>
</dbReference>
<keyword evidence="2 4" id="KW-0658">Purine biosynthesis</keyword>
<name>A0ABS2NSS8_9FIRM</name>
<dbReference type="InterPro" id="IPR005875">
    <property type="entry name" value="PurK"/>
</dbReference>
<dbReference type="Proteomes" id="UP001314796">
    <property type="component" value="Unassembled WGS sequence"/>
</dbReference>
<evidence type="ECO:0000313" key="7">
    <source>
        <dbReference type="EMBL" id="MBM7616025.1"/>
    </source>
</evidence>
<evidence type="ECO:0000256" key="4">
    <source>
        <dbReference type="HAMAP-Rule" id="MF_01928"/>
    </source>
</evidence>
<dbReference type="GO" id="GO:0034028">
    <property type="term" value="F:5-(carboxyamino)imidazole ribonucleotide synthase activity"/>
    <property type="evidence" value="ECO:0007669"/>
    <property type="project" value="UniProtKB-EC"/>
</dbReference>
<comment type="similarity">
    <text evidence="4 5">Belongs to the PurK/PurT family.</text>
</comment>
<feature type="binding site" evidence="4">
    <location>
        <begin position="269"/>
        <end position="270"/>
    </location>
    <ligand>
        <name>ATP</name>
        <dbReference type="ChEBI" id="CHEBI:30616"/>
    </ligand>
</feature>
<dbReference type="EC" id="6.3.4.18" evidence="4 5"/>
<dbReference type="Gene3D" id="3.30.1490.20">
    <property type="entry name" value="ATP-grasp fold, A domain"/>
    <property type="match status" value="1"/>
</dbReference>
<dbReference type="InterPro" id="IPR013815">
    <property type="entry name" value="ATP_grasp_subdomain_1"/>
</dbReference>
<dbReference type="PANTHER" id="PTHR11609:SF5">
    <property type="entry name" value="PHOSPHORIBOSYLAMINOIMIDAZOLE CARBOXYLASE"/>
    <property type="match status" value="1"/>
</dbReference>
<feature type="binding site" evidence="4">
    <location>
        <position position="107"/>
    </location>
    <ligand>
        <name>ATP</name>
        <dbReference type="ChEBI" id="CHEBI:30616"/>
    </ligand>
</feature>
<evidence type="ECO:0000259" key="6">
    <source>
        <dbReference type="PROSITE" id="PS50975"/>
    </source>
</evidence>
<proteinExistence type="inferred from homology"/>
<comment type="caution">
    <text evidence="4">Lacks conserved residue(s) required for the propagation of feature annotation.</text>
</comment>
<comment type="catalytic activity">
    <reaction evidence="4 5">
        <text>5-amino-1-(5-phospho-beta-D-ribosyl)imidazole + hydrogencarbonate + ATP = 5-carboxyamino-1-(5-phospho-D-ribosyl)imidazole + ADP + phosphate + 2 H(+)</text>
        <dbReference type="Rhea" id="RHEA:19317"/>
        <dbReference type="ChEBI" id="CHEBI:15378"/>
        <dbReference type="ChEBI" id="CHEBI:17544"/>
        <dbReference type="ChEBI" id="CHEBI:30616"/>
        <dbReference type="ChEBI" id="CHEBI:43474"/>
        <dbReference type="ChEBI" id="CHEBI:58730"/>
        <dbReference type="ChEBI" id="CHEBI:137981"/>
        <dbReference type="ChEBI" id="CHEBI:456216"/>
        <dbReference type="EC" id="6.3.4.18"/>
    </reaction>
</comment>
<comment type="function">
    <text evidence="4">Catalyzes the ATP-dependent conversion of 5-aminoimidazole ribonucleotide (AIR) and HCO(3)(-) to N5-carboxyaminoimidazole ribonucleotide (N5-CAIR).</text>
</comment>
<comment type="function">
    <text evidence="5">Catalyzes the ATP-dependent conversion of 5-aminoimidazole ribonucleotide (AIR) and HCO(3)- to N5-carboxyaminoimidazole ribonucleotide (N5-CAIR).</text>
</comment>
<feature type="binding site" evidence="4">
    <location>
        <position position="192"/>
    </location>
    <ligand>
        <name>ATP</name>
        <dbReference type="ChEBI" id="CHEBI:30616"/>
    </ligand>
</feature>
<dbReference type="Pfam" id="PF17769">
    <property type="entry name" value="PurK_C"/>
    <property type="match status" value="1"/>
</dbReference>
<dbReference type="RefSeq" id="WP_204403846.1">
    <property type="nucleotide sequence ID" value="NZ_JAFBEE010000022.1"/>
</dbReference>
<protein>
    <recommendedName>
        <fullName evidence="4 5">N5-carboxyaminoimidazole ribonucleotide synthase</fullName>
        <shortName evidence="4 5">N5-CAIR synthase</shortName>
        <ecNumber evidence="4 5">6.3.4.18</ecNumber>
    </recommendedName>
    <alternativeName>
        <fullName evidence="4 5">5-(carboxyamino)imidazole ribonucleotide synthetase</fullName>
    </alternativeName>
</protein>
<dbReference type="NCBIfam" id="TIGR01161">
    <property type="entry name" value="purK"/>
    <property type="match status" value="1"/>
</dbReference>
<keyword evidence="8" id="KW-1185">Reference proteome</keyword>
<evidence type="ECO:0000256" key="1">
    <source>
        <dbReference type="ARBA" id="ARBA00022741"/>
    </source>
</evidence>
<gene>
    <name evidence="4 5" type="primary">purK</name>
    <name evidence="7" type="ORF">JOC73_002601</name>
</gene>
<reference evidence="7 8" key="1">
    <citation type="submission" date="2021-01" db="EMBL/GenBank/DDBJ databases">
        <title>Genomic Encyclopedia of Type Strains, Phase IV (KMG-IV): sequencing the most valuable type-strain genomes for metagenomic binning, comparative biology and taxonomic classification.</title>
        <authorList>
            <person name="Goeker M."/>
        </authorList>
    </citation>
    <scope>NUCLEOTIDE SEQUENCE [LARGE SCALE GENOMIC DNA]</scope>
    <source>
        <strain evidence="7 8">DSM 25890</strain>
    </source>
</reference>
<dbReference type="EMBL" id="JAFBEE010000022">
    <property type="protein sequence ID" value="MBM7616025.1"/>
    <property type="molecule type" value="Genomic_DNA"/>
</dbReference>
<dbReference type="InterPro" id="IPR011761">
    <property type="entry name" value="ATP-grasp"/>
</dbReference>